<feature type="binding site" evidence="10">
    <location>
        <position position="374"/>
    </location>
    <ligand>
        <name>L-glutamate</name>
        <dbReference type="ChEBI" id="CHEBI:29985"/>
    </ligand>
</feature>
<feature type="binding site" evidence="10">
    <location>
        <position position="335"/>
    </location>
    <ligand>
        <name>L-glutamate</name>
        <dbReference type="ChEBI" id="CHEBI:29985"/>
    </ligand>
</feature>
<feature type="binding site" evidence="10">
    <location>
        <position position="341"/>
    </location>
    <ligand>
        <name>L-glutamate</name>
        <dbReference type="ChEBI" id="CHEBI:29985"/>
    </ligand>
</feature>
<accession>A0A7S8IER1</accession>
<comment type="similarity">
    <text evidence="2 14 15">Belongs to the glutamine synthetase family.</text>
</comment>
<gene>
    <name evidence="18" type="primary">glnA</name>
    <name evidence="18" type="ORF">G4Y79_00175</name>
</gene>
<keyword evidence="13" id="KW-0597">Phosphoprotein</keyword>
<feature type="binding site" evidence="12">
    <location>
        <position position="145"/>
    </location>
    <ligand>
        <name>Mg(2+)</name>
        <dbReference type="ChEBI" id="CHEBI:18420"/>
        <label>1</label>
    </ligand>
</feature>
<dbReference type="PROSITE" id="PS51986">
    <property type="entry name" value="GS_BETA_GRASP"/>
    <property type="match status" value="1"/>
</dbReference>
<comment type="cofactor">
    <cofactor evidence="12">
        <name>Mg(2+)</name>
        <dbReference type="ChEBI" id="CHEBI:18420"/>
    </cofactor>
    <text evidence="12">Binds 2 Mg(2+) ions per subunit.</text>
</comment>
<dbReference type="Proteomes" id="UP000594468">
    <property type="component" value="Chromosome"/>
</dbReference>
<keyword evidence="8 11" id="KW-0067">ATP-binding</keyword>
<reference evidence="18 19" key="1">
    <citation type="submission" date="2020-02" db="EMBL/GenBank/DDBJ databases">
        <authorList>
            <person name="Zheng R.K."/>
            <person name="Sun C.M."/>
        </authorList>
    </citation>
    <scope>NUCLEOTIDE SEQUENCE [LARGE SCALE GENOMIC DNA]</scope>
    <source>
        <strain evidence="19">rifampicinis</strain>
    </source>
</reference>
<evidence type="ECO:0000256" key="12">
    <source>
        <dbReference type="PIRSR" id="PIRSR604809-3"/>
    </source>
</evidence>
<feature type="modified residue" description="O-AMP-tyrosine" evidence="13">
    <location>
        <position position="412"/>
    </location>
</feature>
<evidence type="ECO:0000256" key="1">
    <source>
        <dbReference type="ARBA" id="ARBA00004496"/>
    </source>
</evidence>
<dbReference type="Pfam" id="PF03951">
    <property type="entry name" value="Gln-synt_N"/>
    <property type="match status" value="1"/>
</dbReference>
<dbReference type="InterPro" id="IPR027303">
    <property type="entry name" value="Gln_synth_gly_rich_site"/>
</dbReference>
<feature type="domain" description="GS beta-grasp" evidence="16">
    <location>
        <begin position="28"/>
        <end position="112"/>
    </location>
</feature>
<dbReference type="SUPFAM" id="SSF55931">
    <property type="entry name" value="Glutamine synthetase/guanido kinase"/>
    <property type="match status" value="1"/>
</dbReference>
<evidence type="ECO:0000256" key="6">
    <source>
        <dbReference type="ARBA" id="ARBA00022598"/>
    </source>
</evidence>
<dbReference type="GO" id="GO:0016020">
    <property type="term" value="C:membrane"/>
    <property type="evidence" value="ECO:0007669"/>
    <property type="project" value="TreeGrafter"/>
</dbReference>
<dbReference type="SUPFAM" id="SSF54368">
    <property type="entry name" value="Glutamine synthetase, N-terminal domain"/>
    <property type="match status" value="1"/>
</dbReference>
<dbReference type="Gene3D" id="3.10.20.70">
    <property type="entry name" value="Glutamine synthetase, N-terminal domain"/>
    <property type="match status" value="1"/>
</dbReference>
<dbReference type="PANTHER" id="PTHR43407:SF1">
    <property type="entry name" value="LENGSIN"/>
    <property type="match status" value="1"/>
</dbReference>
<protein>
    <recommendedName>
        <fullName evidence="4">Glutamine synthetase</fullName>
        <ecNumber evidence="3">6.3.1.2</ecNumber>
    </recommendedName>
    <alternativeName>
        <fullName evidence="9">Glutamate--ammonia ligase</fullName>
    </alternativeName>
</protein>
<organism evidence="18 19">
    <name type="scientific">Phototrophicus methaneseepsis</name>
    <dbReference type="NCBI Taxonomy" id="2710758"/>
    <lineage>
        <taxon>Bacteria</taxon>
        <taxon>Bacillati</taxon>
        <taxon>Chloroflexota</taxon>
        <taxon>Candidatus Thermofontia</taxon>
        <taxon>Phototrophicales</taxon>
        <taxon>Phototrophicaceae</taxon>
        <taxon>Phototrophicus</taxon>
    </lineage>
</organism>
<keyword evidence="12" id="KW-0460">Magnesium</keyword>
<dbReference type="RefSeq" id="WP_195170896.1">
    <property type="nucleotide sequence ID" value="NZ_CP062983.1"/>
</dbReference>
<dbReference type="Pfam" id="PF00120">
    <property type="entry name" value="Gln-synt_C"/>
    <property type="match status" value="1"/>
</dbReference>
<evidence type="ECO:0000256" key="15">
    <source>
        <dbReference type="RuleBase" id="RU000384"/>
    </source>
</evidence>
<feature type="binding site" evidence="12">
    <location>
        <position position="283"/>
    </location>
    <ligand>
        <name>Mg(2+)</name>
        <dbReference type="ChEBI" id="CHEBI:18420"/>
        <label>1</label>
    </ligand>
</feature>
<feature type="binding site" evidence="10">
    <location>
        <position position="353"/>
    </location>
    <ligand>
        <name>L-glutamate</name>
        <dbReference type="ChEBI" id="CHEBI:29985"/>
    </ligand>
</feature>
<evidence type="ECO:0000313" key="18">
    <source>
        <dbReference type="EMBL" id="QPC82827.1"/>
    </source>
</evidence>
<feature type="binding site" evidence="12">
    <location>
        <position position="226"/>
    </location>
    <ligand>
        <name>Mg(2+)</name>
        <dbReference type="ChEBI" id="CHEBI:18420"/>
        <label>1</label>
    </ligand>
</feature>
<dbReference type="NCBIfam" id="TIGR00653">
    <property type="entry name" value="GlnA"/>
    <property type="match status" value="1"/>
</dbReference>
<feature type="binding site" evidence="12">
    <location>
        <position position="147"/>
    </location>
    <ligand>
        <name>Mg(2+)</name>
        <dbReference type="ChEBI" id="CHEBI:18420"/>
        <label>1</label>
    </ligand>
</feature>
<dbReference type="PANTHER" id="PTHR43407">
    <property type="entry name" value="GLUTAMINE SYNTHETASE"/>
    <property type="match status" value="1"/>
</dbReference>
<dbReference type="InterPro" id="IPR008146">
    <property type="entry name" value="Gln_synth_cat_dom"/>
</dbReference>
<dbReference type="SMART" id="SM01230">
    <property type="entry name" value="Gln-synt_C"/>
    <property type="match status" value="1"/>
</dbReference>
<feature type="binding site" evidence="12">
    <location>
        <position position="234"/>
    </location>
    <ligand>
        <name>Mg(2+)</name>
        <dbReference type="ChEBI" id="CHEBI:18420"/>
        <label>1</label>
    </ligand>
</feature>
<dbReference type="GO" id="GO:0006542">
    <property type="term" value="P:glutamine biosynthetic process"/>
    <property type="evidence" value="ECO:0007669"/>
    <property type="project" value="InterPro"/>
</dbReference>
<evidence type="ECO:0000256" key="10">
    <source>
        <dbReference type="PIRSR" id="PIRSR604809-1"/>
    </source>
</evidence>
<evidence type="ECO:0000256" key="2">
    <source>
        <dbReference type="ARBA" id="ARBA00009897"/>
    </source>
</evidence>
<evidence type="ECO:0000256" key="7">
    <source>
        <dbReference type="ARBA" id="ARBA00022741"/>
    </source>
</evidence>
<keyword evidence="5" id="KW-0963">Cytoplasm</keyword>
<dbReference type="GO" id="GO:0004356">
    <property type="term" value="F:glutamine synthetase activity"/>
    <property type="evidence" value="ECO:0007669"/>
    <property type="project" value="UniProtKB-EC"/>
</dbReference>
<name>A0A7S8IER1_9CHLR</name>
<keyword evidence="12" id="KW-0479">Metal-binding</keyword>
<evidence type="ECO:0000256" key="3">
    <source>
        <dbReference type="ARBA" id="ARBA00012937"/>
    </source>
</evidence>
<keyword evidence="7 11" id="KW-0547">Nucleotide-binding</keyword>
<dbReference type="EC" id="6.3.1.2" evidence="3"/>
<evidence type="ECO:0000256" key="5">
    <source>
        <dbReference type="ARBA" id="ARBA00022490"/>
    </source>
</evidence>
<evidence type="ECO:0000259" key="16">
    <source>
        <dbReference type="PROSITE" id="PS51986"/>
    </source>
</evidence>
<evidence type="ECO:0000313" key="19">
    <source>
        <dbReference type="Proteomes" id="UP000594468"/>
    </source>
</evidence>
<dbReference type="InterPro" id="IPR014746">
    <property type="entry name" value="Gln_synth/guanido_kin_cat_dom"/>
</dbReference>
<dbReference type="EMBL" id="CP062983">
    <property type="protein sequence ID" value="QPC82827.1"/>
    <property type="molecule type" value="Genomic_DNA"/>
</dbReference>
<feature type="binding site" evidence="10">
    <location>
        <begin position="278"/>
        <end position="279"/>
    </location>
    <ligand>
        <name>L-glutamate</name>
        <dbReference type="ChEBI" id="CHEBI:29985"/>
    </ligand>
</feature>
<dbReference type="PROSITE" id="PS00181">
    <property type="entry name" value="GLNA_ATP"/>
    <property type="match status" value="1"/>
</dbReference>
<dbReference type="Gene3D" id="3.30.590.10">
    <property type="entry name" value="Glutamine synthetase/guanido kinase, catalytic domain"/>
    <property type="match status" value="1"/>
</dbReference>
<dbReference type="InterPro" id="IPR036651">
    <property type="entry name" value="Gln_synt_N_sf"/>
</dbReference>
<keyword evidence="19" id="KW-1185">Reference proteome</keyword>
<evidence type="ECO:0000256" key="9">
    <source>
        <dbReference type="ARBA" id="ARBA00030668"/>
    </source>
</evidence>
<proteinExistence type="inferred from homology"/>
<feature type="binding site" evidence="11">
    <location>
        <position position="221"/>
    </location>
    <ligand>
        <name>ATP</name>
        <dbReference type="ChEBI" id="CHEBI:30616"/>
    </ligand>
</feature>
<evidence type="ECO:0000256" key="13">
    <source>
        <dbReference type="PIRSR" id="PIRSR604809-50"/>
    </source>
</evidence>
<feature type="binding site" evidence="11">
    <location>
        <begin position="285"/>
        <end position="287"/>
    </location>
    <ligand>
        <name>ATP</name>
        <dbReference type="ChEBI" id="CHEBI:30616"/>
    </ligand>
</feature>
<sequence>MKNTAGAHTIVDSAKESPEALLAFAKEQGLVELDLRFTDIRGIVQHFSMPLSMVDADSFEEGFGFDGSSVRGFQTINVSDMILFPDLSTAIVDPFFSLPTLAIKCDVSDPISREPYANDPRGIARRAEEYLLSTGIGDVAYFGPEAEFFLFTNVSYETGPNKSYYEVDSHEASWNTASKDPAMNYLNRVKEGYFPLPPLDKTQDVRSDMVQTLMGAGIDIEVHHHEVGGAGQAEIDMRFDSLLRMCDKVLDYKYIVKNVAAKYGLIATFMPKPLFGDNGSGMHVHQSIWKDGKPLFGGDKYAGLSDMALWYIGGVLKHAQALLALTNPTTNSYRRLVPGYEAPVNLVYSARNRSAAIRIPMYSSSPKAKRVETRFPDPTANPYLALPALLMAGIDGIKNQIDPGNPFEIDLYESEDVETPTTPPTLGGALQALAEDHDFLLEGGVFTKEYLEMYIDYKQTQEADQVAMRPHPYEFNMYFDF</sequence>
<comment type="subcellular location">
    <subcellularLocation>
        <location evidence="1">Cytoplasm</location>
    </subcellularLocation>
</comment>
<dbReference type="GO" id="GO:0046872">
    <property type="term" value="F:metal ion binding"/>
    <property type="evidence" value="ECO:0007669"/>
    <property type="project" value="UniProtKB-KW"/>
</dbReference>
<evidence type="ECO:0000256" key="11">
    <source>
        <dbReference type="PIRSR" id="PIRSR604809-2"/>
    </source>
</evidence>
<feature type="binding site" evidence="12">
    <location>
        <position position="372"/>
    </location>
    <ligand>
        <name>Mg(2+)</name>
        <dbReference type="ChEBI" id="CHEBI:18420"/>
        <label>1</label>
    </ligand>
</feature>
<feature type="binding site" evidence="11">
    <location>
        <position position="367"/>
    </location>
    <ligand>
        <name>ATP</name>
        <dbReference type="ChEBI" id="CHEBI:30616"/>
    </ligand>
</feature>
<evidence type="ECO:0000259" key="17">
    <source>
        <dbReference type="PROSITE" id="PS51987"/>
    </source>
</evidence>
<feature type="domain" description="GS catalytic" evidence="17">
    <location>
        <begin position="120"/>
        <end position="481"/>
    </location>
</feature>
<dbReference type="InterPro" id="IPR008147">
    <property type="entry name" value="Gln_synt_N"/>
</dbReference>
<dbReference type="InterPro" id="IPR004809">
    <property type="entry name" value="Gln_synth_I"/>
</dbReference>
<evidence type="ECO:0000256" key="4">
    <source>
        <dbReference type="ARBA" id="ARBA00021364"/>
    </source>
</evidence>
<evidence type="ECO:0000256" key="8">
    <source>
        <dbReference type="ARBA" id="ARBA00022840"/>
    </source>
</evidence>
<dbReference type="GO" id="GO:0005524">
    <property type="term" value="F:ATP binding"/>
    <property type="evidence" value="ECO:0007669"/>
    <property type="project" value="UniProtKB-KW"/>
</dbReference>
<evidence type="ECO:0000256" key="14">
    <source>
        <dbReference type="PROSITE-ProRule" id="PRU01330"/>
    </source>
</evidence>
<keyword evidence="6 18" id="KW-0436">Ligase</keyword>
<dbReference type="AlphaFoldDB" id="A0A7S8IER1"/>
<feature type="binding site" evidence="11">
    <location>
        <position position="353"/>
    </location>
    <ligand>
        <name>ATP</name>
        <dbReference type="ChEBI" id="CHEBI:30616"/>
    </ligand>
</feature>
<dbReference type="PROSITE" id="PS51987">
    <property type="entry name" value="GS_CATALYTIC"/>
    <property type="match status" value="1"/>
</dbReference>
<dbReference type="GO" id="GO:0005737">
    <property type="term" value="C:cytoplasm"/>
    <property type="evidence" value="ECO:0007669"/>
    <property type="project" value="UniProtKB-SubCell"/>
</dbReference>
<dbReference type="KEGG" id="pmet:G4Y79_00175"/>
<dbReference type="GO" id="GO:0019740">
    <property type="term" value="P:nitrogen utilization"/>
    <property type="evidence" value="ECO:0007669"/>
    <property type="project" value="TreeGrafter"/>
</dbReference>